<dbReference type="InterPro" id="IPR019531">
    <property type="entry name" value="Pmp4"/>
</dbReference>
<dbReference type="GO" id="GO:0005778">
    <property type="term" value="C:peroxisomal membrane"/>
    <property type="evidence" value="ECO:0007669"/>
    <property type="project" value="TreeGrafter"/>
</dbReference>
<proteinExistence type="predicted"/>
<sequence>MTILDPLNNLLVSGNHKELLSIIKGFRNGAVYGAKIRFPHALVMTCIFRRTNIKDMARRILKMTYQHSRGLAMFVTIYKSMLLVQKKIKGFEHNTDSLIAGFVGGYIVFGENNNINNQIVLYCFSRVMVGLAKLAVKRELIPQPKYSFSVFAAMTWALVMWLFRHDRDTLQNSLQSSMQYLYNDSDVFDSVRNWIIYNK</sequence>
<reference evidence="1 2" key="2">
    <citation type="submission" date="2016-05" db="EMBL/GenBank/DDBJ databases">
        <title>Lineage-specific infection strategies underlie the spectrum of fungal disease in amphibians.</title>
        <authorList>
            <person name="Cuomo C.A."/>
            <person name="Farrer R.A."/>
            <person name="James T."/>
            <person name="Longcore J."/>
            <person name="Birren B."/>
        </authorList>
    </citation>
    <scope>NUCLEOTIDE SEQUENCE [LARGE SCALE GENOMIC DNA]</scope>
    <source>
        <strain evidence="1 2">JEL423</strain>
    </source>
</reference>
<dbReference type="STRING" id="403673.A0A177W9P1"/>
<dbReference type="Pfam" id="PF02466">
    <property type="entry name" value="Tim17"/>
    <property type="match status" value="1"/>
</dbReference>
<accession>A0A177W9P1</accession>
<dbReference type="eggNOG" id="ENOG502RXMH">
    <property type="taxonomic scope" value="Eukaryota"/>
</dbReference>
<dbReference type="EMBL" id="DS022300">
    <property type="protein sequence ID" value="OAJ36465.1"/>
    <property type="molecule type" value="Genomic_DNA"/>
</dbReference>
<dbReference type="AlphaFoldDB" id="A0A177W9P1"/>
<evidence type="ECO:0008006" key="3">
    <source>
        <dbReference type="Google" id="ProtNLM"/>
    </source>
</evidence>
<organism evidence="1 2">
    <name type="scientific">Batrachochytrium dendrobatidis (strain JEL423)</name>
    <dbReference type="NCBI Taxonomy" id="403673"/>
    <lineage>
        <taxon>Eukaryota</taxon>
        <taxon>Fungi</taxon>
        <taxon>Fungi incertae sedis</taxon>
        <taxon>Chytridiomycota</taxon>
        <taxon>Chytridiomycota incertae sedis</taxon>
        <taxon>Chytridiomycetes</taxon>
        <taxon>Rhizophydiales</taxon>
        <taxon>Rhizophydiales incertae sedis</taxon>
        <taxon>Batrachochytrium</taxon>
    </lineage>
</organism>
<evidence type="ECO:0000313" key="1">
    <source>
        <dbReference type="EMBL" id="OAJ36465.1"/>
    </source>
</evidence>
<dbReference type="VEuPathDB" id="FungiDB:BDEG_20634"/>
<dbReference type="PANTHER" id="PTHR15460">
    <property type="entry name" value="PEROXISOMAL MEMBRANE PROTEIN 4"/>
    <property type="match status" value="1"/>
</dbReference>
<protein>
    <recommendedName>
        <fullName evidence="3">Peroxisomal membrane protein 4</fullName>
    </recommendedName>
</protein>
<dbReference type="PIRSF" id="PIRSF013674">
    <property type="entry name" value="PXMP4"/>
    <property type="match status" value="1"/>
</dbReference>
<dbReference type="OrthoDB" id="39659at2759"/>
<dbReference type="Proteomes" id="UP000077115">
    <property type="component" value="Unassembled WGS sequence"/>
</dbReference>
<evidence type="ECO:0000313" key="2">
    <source>
        <dbReference type="Proteomes" id="UP000077115"/>
    </source>
</evidence>
<gene>
    <name evidence="1" type="ORF">BDEG_20634</name>
</gene>
<dbReference type="PANTHER" id="PTHR15460:SF3">
    <property type="entry name" value="PEROXISOMAL MEMBRANE PROTEIN 4"/>
    <property type="match status" value="1"/>
</dbReference>
<name>A0A177W9P1_BATDL</name>
<reference evidence="1 2" key="1">
    <citation type="submission" date="2006-10" db="EMBL/GenBank/DDBJ databases">
        <title>The Genome Sequence of Batrachochytrium dendrobatidis JEL423.</title>
        <authorList>
            <consortium name="The Broad Institute Genome Sequencing Platform"/>
            <person name="Birren B."/>
            <person name="Lander E."/>
            <person name="Galagan J."/>
            <person name="Cuomo C."/>
            <person name="Devon K."/>
            <person name="Jaffe D."/>
            <person name="Butler J."/>
            <person name="Alvarez P."/>
            <person name="Gnerre S."/>
            <person name="Grabherr M."/>
            <person name="Kleber M."/>
            <person name="Mauceli E."/>
            <person name="Brockman W."/>
            <person name="Young S."/>
            <person name="LaButti K."/>
            <person name="Sykes S."/>
            <person name="DeCaprio D."/>
            <person name="Crawford M."/>
            <person name="Koehrsen M."/>
            <person name="Engels R."/>
            <person name="Montgomery P."/>
            <person name="Pearson M."/>
            <person name="Howarth C."/>
            <person name="Larson L."/>
            <person name="White J."/>
            <person name="O'Leary S."/>
            <person name="Kodira C."/>
            <person name="Zeng Q."/>
            <person name="Yandava C."/>
            <person name="Alvarado L."/>
            <person name="Longcore J."/>
            <person name="James T."/>
        </authorList>
    </citation>
    <scope>NUCLEOTIDE SEQUENCE [LARGE SCALE GENOMIC DNA]</scope>
    <source>
        <strain evidence="1 2">JEL423</strain>
    </source>
</reference>